<dbReference type="PANTHER" id="PTHR45913:SF9">
    <property type="entry name" value="GENERAL TRANSCRIPTION FACTOR II-I REPEAT DOMAIN-CONTAINING PROTEIN 2-LIKE-RELATED"/>
    <property type="match status" value="1"/>
</dbReference>
<keyword evidence="3" id="KW-1185">Reference proteome</keyword>
<dbReference type="InterPro" id="IPR040647">
    <property type="entry name" value="SPIN-DOC_Znf-C2H2"/>
</dbReference>
<protein>
    <recommendedName>
        <fullName evidence="1">SPIN-DOC-like zinc-finger domain-containing protein</fullName>
    </recommendedName>
</protein>
<evidence type="ECO:0000313" key="3">
    <source>
        <dbReference type="Proteomes" id="UP001634394"/>
    </source>
</evidence>
<dbReference type="PANTHER" id="PTHR45913">
    <property type="entry name" value="EPM2A-INTERACTING PROTEIN 1"/>
    <property type="match status" value="1"/>
</dbReference>
<accession>A0ABD3WJ95</accession>
<proteinExistence type="predicted"/>
<reference evidence="2 3" key="1">
    <citation type="submission" date="2024-11" db="EMBL/GenBank/DDBJ databases">
        <title>Chromosome-level genome assembly of the freshwater bivalve Anodonta woodiana.</title>
        <authorList>
            <person name="Chen X."/>
        </authorList>
    </citation>
    <scope>NUCLEOTIDE SEQUENCE [LARGE SCALE GENOMIC DNA]</scope>
    <source>
        <strain evidence="2">MN2024</strain>
        <tissue evidence="2">Gills</tissue>
    </source>
</reference>
<organism evidence="2 3">
    <name type="scientific">Sinanodonta woodiana</name>
    <name type="common">Chinese pond mussel</name>
    <name type="synonym">Anodonta woodiana</name>
    <dbReference type="NCBI Taxonomy" id="1069815"/>
    <lineage>
        <taxon>Eukaryota</taxon>
        <taxon>Metazoa</taxon>
        <taxon>Spiralia</taxon>
        <taxon>Lophotrochozoa</taxon>
        <taxon>Mollusca</taxon>
        <taxon>Bivalvia</taxon>
        <taxon>Autobranchia</taxon>
        <taxon>Heteroconchia</taxon>
        <taxon>Palaeoheterodonta</taxon>
        <taxon>Unionida</taxon>
        <taxon>Unionoidea</taxon>
        <taxon>Unionidae</taxon>
        <taxon>Unioninae</taxon>
        <taxon>Sinanodonta</taxon>
    </lineage>
</organism>
<gene>
    <name evidence="2" type="ORF">ACJMK2_036409</name>
</gene>
<dbReference type="Proteomes" id="UP001634394">
    <property type="component" value="Unassembled WGS sequence"/>
</dbReference>
<dbReference type="EMBL" id="JBJQND010000006">
    <property type="protein sequence ID" value="KAL3873273.1"/>
    <property type="molecule type" value="Genomic_DNA"/>
</dbReference>
<evidence type="ECO:0000313" key="2">
    <source>
        <dbReference type="EMBL" id="KAL3873273.1"/>
    </source>
</evidence>
<name>A0ABD3WJ95_SINWO</name>
<sequence length="297" mass="33689">MSISKPAVKRKVGDEHRQFQEKWETDYCFVEHRGIPTCLICTEKVAVLKEYNIRRHYLTRHAEEYAKYQGDEREARVAKLKTCLLRQQDFFKKANKESDAAVEASYVVSEMNAKAGKSFKEGEFIKNCMLQVASIVCPENKGRLSNISLSANTVAERISELSGNIYDQLCEKGKHVHAYSVALDESTNVTDTAQLAIYVRGVDDTFEMMEKLLKVTPMHGHTTAQDIFRQLCDTNVDAGLPWKKCRNNNQRSAINDREHKWTRGTCSKKTGRGGCGKDRCSTLHYPSAGPLQQMPEV</sequence>
<dbReference type="Pfam" id="PF18658">
    <property type="entry name" value="zf-C2H2_12"/>
    <property type="match status" value="1"/>
</dbReference>
<comment type="caution">
    <text evidence="2">The sequence shown here is derived from an EMBL/GenBank/DDBJ whole genome shotgun (WGS) entry which is preliminary data.</text>
</comment>
<evidence type="ECO:0000259" key="1">
    <source>
        <dbReference type="Pfam" id="PF18658"/>
    </source>
</evidence>
<dbReference type="AlphaFoldDB" id="A0ABD3WJ95"/>
<feature type="domain" description="SPIN-DOC-like zinc-finger" evidence="1">
    <location>
        <begin position="20"/>
        <end position="75"/>
    </location>
</feature>